<sequence length="121" mass="13432">MQMIAVTGAQIYWFISIGLIVGFIIGIFIGGEGVSLKANLFWGVVSAIIMGEIGVQLGLSDGVWFSFVATWPFLFLVNAFHQHHVEDILGEIEHPAHLTGQFRMNKKTRERDKSKDVANVT</sequence>
<name>A0A316TPL2_9BACT</name>
<organism evidence="2 3">
    <name type="scientific">Rhodohalobacter mucosus</name>
    <dbReference type="NCBI Taxonomy" id="2079485"/>
    <lineage>
        <taxon>Bacteria</taxon>
        <taxon>Pseudomonadati</taxon>
        <taxon>Balneolota</taxon>
        <taxon>Balneolia</taxon>
        <taxon>Balneolales</taxon>
        <taxon>Balneolaceae</taxon>
        <taxon>Rhodohalobacter</taxon>
    </lineage>
</organism>
<dbReference type="AlphaFoldDB" id="A0A316TPL2"/>
<keyword evidence="3" id="KW-1185">Reference proteome</keyword>
<comment type="caution">
    <text evidence="2">The sequence shown here is derived from an EMBL/GenBank/DDBJ whole genome shotgun (WGS) entry which is preliminary data.</text>
</comment>
<evidence type="ECO:0000313" key="3">
    <source>
        <dbReference type="Proteomes" id="UP000245533"/>
    </source>
</evidence>
<gene>
    <name evidence="2" type="ORF">DDZ15_08480</name>
</gene>
<feature type="transmembrane region" description="Helical" evidence="1">
    <location>
        <begin position="12"/>
        <end position="31"/>
    </location>
</feature>
<dbReference type="EMBL" id="QGGB01000006">
    <property type="protein sequence ID" value="PWN06547.1"/>
    <property type="molecule type" value="Genomic_DNA"/>
</dbReference>
<evidence type="ECO:0000256" key="1">
    <source>
        <dbReference type="SAM" id="Phobius"/>
    </source>
</evidence>
<protein>
    <submittedName>
        <fullName evidence="2">Uncharacterized protein</fullName>
    </submittedName>
</protein>
<keyword evidence="1" id="KW-0472">Membrane</keyword>
<dbReference type="OrthoDB" id="1525325at2"/>
<proteinExistence type="predicted"/>
<accession>A0A316TPL2</accession>
<feature type="transmembrane region" description="Helical" evidence="1">
    <location>
        <begin position="63"/>
        <end position="80"/>
    </location>
</feature>
<dbReference type="RefSeq" id="WP_109646662.1">
    <property type="nucleotide sequence ID" value="NZ_QGGB01000006.1"/>
</dbReference>
<reference evidence="2 3" key="1">
    <citation type="submission" date="2018-05" db="EMBL/GenBank/DDBJ databases">
        <title>Rhodohalobacter halophilus gen. nov., sp. nov., a moderately halophilic member of the family Balneolaceae.</title>
        <authorList>
            <person name="Liu Z.-W."/>
        </authorList>
    </citation>
    <scope>NUCLEOTIDE SEQUENCE [LARGE SCALE GENOMIC DNA]</scope>
    <source>
        <strain evidence="2 3">8A47</strain>
    </source>
</reference>
<evidence type="ECO:0000313" key="2">
    <source>
        <dbReference type="EMBL" id="PWN06547.1"/>
    </source>
</evidence>
<keyword evidence="1" id="KW-0812">Transmembrane</keyword>
<dbReference type="Proteomes" id="UP000245533">
    <property type="component" value="Unassembled WGS sequence"/>
</dbReference>
<keyword evidence="1" id="KW-1133">Transmembrane helix</keyword>